<dbReference type="GO" id="GO:0044205">
    <property type="term" value="P:'de novo' UMP biosynthetic process"/>
    <property type="evidence" value="ECO:0007669"/>
    <property type="project" value="UniProtKB-UniPathway"/>
</dbReference>
<dbReference type="CDD" id="cd04725">
    <property type="entry name" value="OMP_decarboxylase_like"/>
    <property type="match status" value="1"/>
</dbReference>
<dbReference type="InterPro" id="IPR029057">
    <property type="entry name" value="PRTase-like"/>
</dbReference>
<dbReference type="InterPro" id="IPR018089">
    <property type="entry name" value="OMPdecase_AS"/>
</dbReference>
<dbReference type="InterPro" id="IPR023031">
    <property type="entry name" value="OPRT"/>
</dbReference>
<feature type="active site" description="For OMPdecase activity" evidence="14">
    <location>
        <position position="307"/>
    </location>
</feature>
<name>A0A6V7HH05_9HYME</name>
<evidence type="ECO:0000256" key="10">
    <source>
        <dbReference type="ARBA" id="ARBA00022793"/>
    </source>
</evidence>
<dbReference type="InterPro" id="IPR004467">
    <property type="entry name" value="Or_phspho_trans_dom"/>
</dbReference>
<feature type="binding site" evidence="15">
    <location>
        <position position="276"/>
    </location>
    <ligand>
        <name>substrate</name>
    </ligand>
</feature>
<evidence type="ECO:0000256" key="1">
    <source>
        <dbReference type="ARBA" id="ARBA00004861"/>
    </source>
</evidence>
<evidence type="ECO:0000313" key="17">
    <source>
        <dbReference type="EMBL" id="CAD1479879.1"/>
    </source>
</evidence>
<dbReference type="FunFam" id="3.40.50.2020:FF:000025">
    <property type="entry name" value="Uridine monophosphate synthetase"/>
    <property type="match status" value="1"/>
</dbReference>
<evidence type="ECO:0000256" key="3">
    <source>
        <dbReference type="ARBA" id="ARBA00006221"/>
    </source>
</evidence>
<dbReference type="CDD" id="cd06223">
    <property type="entry name" value="PRTases_typeI"/>
    <property type="match status" value="1"/>
</dbReference>
<reference evidence="17" key="1">
    <citation type="submission" date="2020-07" db="EMBL/GenBank/DDBJ databases">
        <authorList>
            <person name="Nazaruddin N."/>
        </authorList>
    </citation>
    <scope>NUCLEOTIDE SEQUENCE</scope>
</reference>
<dbReference type="EMBL" id="CAJDYZ010011708">
    <property type="protein sequence ID" value="CAD1479879.1"/>
    <property type="molecule type" value="Genomic_DNA"/>
</dbReference>
<dbReference type="InterPro" id="IPR014732">
    <property type="entry name" value="OMPdecase"/>
</dbReference>
<dbReference type="HAMAP" id="MF_01208">
    <property type="entry name" value="PyrE"/>
    <property type="match status" value="1"/>
</dbReference>
<dbReference type="PANTHER" id="PTHR19278">
    <property type="entry name" value="OROTATE PHOSPHORIBOSYLTRANSFERASE"/>
    <property type="match status" value="1"/>
</dbReference>
<dbReference type="InterPro" id="IPR013785">
    <property type="entry name" value="Aldolase_TIM"/>
</dbReference>
<comment type="pathway">
    <text evidence="1">Pyrimidine metabolism; UMP biosynthesis via de novo pathway; UMP from orotate: step 2/2.</text>
</comment>
<feature type="domain" description="Orotidine 5'-phosphate decarboxylase" evidence="16">
    <location>
        <begin position="248"/>
        <end position="461"/>
    </location>
</feature>
<evidence type="ECO:0000256" key="7">
    <source>
        <dbReference type="ARBA" id="ARBA00015047"/>
    </source>
</evidence>
<keyword evidence="11" id="KW-0665">Pyrimidine biosynthesis</keyword>
<dbReference type="PROSITE" id="PS00156">
    <property type="entry name" value="OMPDECASE"/>
    <property type="match status" value="1"/>
</dbReference>
<keyword evidence="9" id="KW-0808">Transferase</keyword>
<feature type="active site" description="For OMPdecase activity" evidence="14">
    <location>
        <position position="312"/>
    </location>
</feature>
<feature type="binding site" evidence="15">
    <location>
        <position position="426"/>
    </location>
    <ligand>
        <name>substrate</name>
    </ligand>
</feature>
<dbReference type="Pfam" id="PF00156">
    <property type="entry name" value="Pribosyltran"/>
    <property type="match status" value="1"/>
</dbReference>
<accession>A0A6V7HH05</accession>
<dbReference type="EC" id="4.1.1.23" evidence="6"/>
<feature type="active site" description="For OMPdecase activity" evidence="14">
    <location>
        <position position="309"/>
    </location>
</feature>
<dbReference type="Gene3D" id="3.40.50.2020">
    <property type="match status" value="1"/>
</dbReference>
<organism evidence="17 18">
    <name type="scientific">Heterotrigona itama</name>
    <dbReference type="NCBI Taxonomy" id="395501"/>
    <lineage>
        <taxon>Eukaryota</taxon>
        <taxon>Metazoa</taxon>
        <taxon>Ecdysozoa</taxon>
        <taxon>Arthropoda</taxon>
        <taxon>Hexapoda</taxon>
        <taxon>Insecta</taxon>
        <taxon>Pterygota</taxon>
        <taxon>Neoptera</taxon>
        <taxon>Endopterygota</taxon>
        <taxon>Hymenoptera</taxon>
        <taxon>Apocrita</taxon>
        <taxon>Aculeata</taxon>
        <taxon>Apoidea</taxon>
        <taxon>Anthophila</taxon>
        <taxon>Apidae</taxon>
        <taxon>Heterotrigona</taxon>
    </lineage>
</organism>
<protein>
    <recommendedName>
        <fullName evidence="7">Uridine 5'-monophosphate synthase</fullName>
        <ecNumber evidence="5">2.4.2.10</ecNumber>
        <ecNumber evidence="6">4.1.1.23</ecNumber>
    </recommendedName>
</protein>
<evidence type="ECO:0000256" key="6">
    <source>
        <dbReference type="ARBA" id="ARBA00012321"/>
    </source>
</evidence>
<dbReference type="GO" id="GO:0006207">
    <property type="term" value="P:'de novo' pyrimidine nucleobase biosynthetic process"/>
    <property type="evidence" value="ECO:0007669"/>
    <property type="project" value="InterPro"/>
</dbReference>
<dbReference type="SUPFAM" id="SSF53271">
    <property type="entry name" value="PRTase-like"/>
    <property type="match status" value="1"/>
</dbReference>
<dbReference type="NCBIfam" id="TIGR01740">
    <property type="entry name" value="pyrF"/>
    <property type="match status" value="1"/>
</dbReference>
<proteinExistence type="inferred from homology"/>
<keyword evidence="12" id="KW-0456">Lyase</keyword>
<evidence type="ECO:0000256" key="4">
    <source>
        <dbReference type="ARBA" id="ARBA00009769"/>
    </source>
</evidence>
<dbReference type="FunFam" id="3.20.20.70:FF:000114">
    <property type="entry name" value="Decarboxylase,orotidine phosphate"/>
    <property type="match status" value="1"/>
</dbReference>
<feature type="binding site" evidence="15">
    <location>
        <position position="369"/>
    </location>
    <ligand>
        <name>substrate</name>
    </ligand>
</feature>
<dbReference type="InterPro" id="IPR001754">
    <property type="entry name" value="OMPdeCOase_dom"/>
</dbReference>
<feature type="binding site" evidence="15">
    <location>
        <position position="254"/>
    </location>
    <ligand>
        <name>substrate</name>
    </ligand>
</feature>
<dbReference type="Gene3D" id="3.20.20.70">
    <property type="entry name" value="Aldolase class I"/>
    <property type="match status" value="1"/>
</dbReference>
<comment type="similarity">
    <text evidence="3">In the N-terminal section; belongs to the purine/pyrimidine phosphoribosyltransferase family.</text>
</comment>
<dbReference type="EC" id="2.4.2.10" evidence="5"/>
<keyword evidence="18" id="KW-1185">Reference proteome</keyword>
<evidence type="ECO:0000259" key="16">
    <source>
        <dbReference type="SMART" id="SM00934"/>
    </source>
</evidence>
<dbReference type="GO" id="GO:0004588">
    <property type="term" value="F:orotate phosphoribosyltransferase activity"/>
    <property type="evidence" value="ECO:0007669"/>
    <property type="project" value="UniProtKB-EC"/>
</dbReference>
<dbReference type="UniPathway" id="UPA00070">
    <property type="reaction ID" value="UER00119"/>
</dbReference>
<keyword evidence="8" id="KW-0328">Glycosyltransferase</keyword>
<dbReference type="NCBIfam" id="TIGR00336">
    <property type="entry name" value="pyrE"/>
    <property type="match status" value="1"/>
</dbReference>
<dbReference type="Proteomes" id="UP000752696">
    <property type="component" value="Unassembled WGS sequence"/>
</dbReference>
<dbReference type="PANTHER" id="PTHR19278:SF9">
    <property type="entry name" value="URIDINE 5'-MONOPHOSPHATE SYNTHASE"/>
    <property type="match status" value="1"/>
</dbReference>
<comment type="similarity">
    <text evidence="4">In the C-terminal section; belongs to the OMP decarboxylase family.</text>
</comment>
<evidence type="ECO:0000256" key="5">
    <source>
        <dbReference type="ARBA" id="ARBA00011971"/>
    </source>
</evidence>
<evidence type="ECO:0000256" key="14">
    <source>
        <dbReference type="PIRSR" id="PIRSR614732-1"/>
    </source>
</evidence>
<dbReference type="GO" id="GO:0004590">
    <property type="term" value="F:orotidine-5'-phosphate decarboxylase activity"/>
    <property type="evidence" value="ECO:0007669"/>
    <property type="project" value="UniProtKB-EC"/>
</dbReference>
<evidence type="ECO:0000256" key="13">
    <source>
        <dbReference type="ARBA" id="ARBA00023268"/>
    </source>
</evidence>
<gene>
    <name evidence="17" type="ORF">MHI_LOCUS887296</name>
</gene>
<evidence type="ECO:0000256" key="8">
    <source>
        <dbReference type="ARBA" id="ARBA00022676"/>
    </source>
</evidence>
<keyword evidence="13" id="KW-0511">Multifunctional enzyme</keyword>
<sequence>MDKNLEAMDTELKELAISLFEIDAFKFGEFVTKIGLKTPIYFDLRVLVSHPKIMARLARMLWTFAEECSDVAQICGVPYTALPLATLISVDSNVPMLIKRKEVKAYGTKKIIEGNFKQGDNCVIIEDVVTSGSSILETAHILRKEGLKVIEAFVVIDREQNGKQNIENHGIRVKSLYTTTRLLAYLLEANKITPKIVKDVTDYLLKFQAPIIPLQDKRLKIPFHVRASKAKNAIASKLFNLMESKQSTICLAADLTKADAVIELADLTGPHIVLFKTHVDILEDFSNDFIKRLKELAKKHNFLIMEDRKFADIGNTVSLQYEKGIYKIAEWADIVTVHAIAGQSIIDGLKNGLQKISESRGLFILAEMSSKGALTIGEYALGAVTIAQSSDMVAGIVCQSNIFSNLGLVQLTPGVKLSQGSDNTGQQYNTPEFVVNSGADLAVVGRGIIEAEDKLAATLEYKEKLWTAYLKRISDH</sequence>
<dbReference type="AlphaFoldDB" id="A0A6V7HH05"/>
<evidence type="ECO:0000313" key="18">
    <source>
        <dbReference type="Proteomes" id="UP000752696"/>
    </source>
</evidence>
<evidence type="ECO:0000256" key="2">
    <source>
        <dbReference type="ARBA" id="ARBA00004889"/>
    </source>
</evidence>
<evidence type="ECO:0000256" key="12">
    <source>
        <dbReference type="ARBA" id="ARBA00023239"/>
    </source>
</evidence>
<feature type="binding site" evidence="15">
    <location>
        <position position="446"/>
    </location>
    <ligand>
        <name>substrate</name>
    </ligand>
</feature>
<dbReference type="InterPro" id="IPR000836">
    <property type="entry name" value="PRTase_dom"/>
</dbReference>
<dbReference type="SUPFAM" id="SSF51366">
    <property type="entry name" value="Ribulose-phoshate binding barrel"/>
    <property type="match status" value="1"/>
</dbReference>
<dbReference type="Pfam" id="PF00215">
    <property type="entry name" value="OMPdecase"/>
    <property type="match status" value="1"/>
</dbReference>
<keyword evidence="10" id="KW-0210">Decarboxylase</keyword>
<evidence type="ECO:0000256" key="9">
    <source>
        <dbReference type="ARBA" id="ARBA00022679"/>
    </source>
</evidence>
<feature type="binding site" evidence="15">
    <location>
        <position position="445"/>
    </location>
    <ligand>
        <name>substrate</name>
    </ligand>
</feature>
<comment type="pathway">
    <text evidence="2">Pyrimidine metabolism; UMP biosynthesis via de novo pathway; UMP from orotate: step 1/2.</text>
</comment>
<dbReference type="InterPro" id="IPR011060">
    <property type="entry name" value="RibuloseP-bd_barrel"/>
</dbReference>
<dbReference type="SMART" id="SM00934">
    <property type="entry name" value="OMPdecase"/>
    <property type="match status" value="1"/>
</dbReference>
<comment type="caution">
    <text evidence="17">The sequence shown here is derived from an EMBL/GenBank/DDBJ whole genome shotgun (WGS) entry which is preliminary data.</text>
</comment>
<dbReference type="OrthoDB" id="10263753at2759"/>
<evidence type="ECO:0000256" key="11">
    <source>
        <dbReference type="ARBA" id="ARBA00022975"/>
    </source>
</evidence>
<evidence type="ECO:0000256" key="15">
    <source>
        <dbReference type="PIRSR" id="PIRSR614732-2"/>
    </source>
</evidence>